<dbReference type="RefSeq" id="WP_317547254.1">
    <property type="nucleotide sequence ID" value="NZ_JAWLKE010000001.1"/>
</dbReference>
<sequence length="567" mass="59143">MHVKRRWIAALVAASVGAVSITACSSPEDKVPSIGYSFDNVVNTYNARTVDGAASGARQAFTRVQVGFSYLGPEGDALLDNDIGTVSVVPGDTLTVQYSIAPAATYSDGAPMACDDLVLAWAANSGRFATDRPMFDAASTAGYSDIERIDCVPGAKEATVVFASGRSYQNWRALFGATDLLPAHVAARAAGVPNVVDPILAEDDDVVRRIADFWNTGWTLTPGSIDLSLLPSAGPYRVESYSAEDGLVLVANDAWWGNPPQTEQVVVWPKGTDLAAKSADGSLDVVDHGAGAVELGTTEGFTTTEEPSRGVEQLTFSTQGVLGQASARRAVAACIPRSDLFDTLGHPGSEAADAGLGSGVVDSRLVQPDTLVYPSVAAVVGDRYQRSDLDQASRELEAAGENAMTVRVGYRGPDARRAQVVSRMAADCAAAGITVEDASSPDFTPSALRAGAVDAVLGSSGSLPGPSGSAAAVTARYSLRTGIGLNVGGYSNGRIDSIVDQLAVTDDPERILALATEGENILWNDMPSLPLYNEPRTTVVSDGMQDVVPNPTAAGAGWNMDRWVLLR</sequence>
<feature type="domain" description="Solute-binding protein family 5" evidence="2">
    <location>
        <begin position="91"/>
        <end position="461"/>
    </location>
</feature>
<comment type="caution">
    <text evidence="3">The sequence shown here is derived from an EMBL/GenBank/DDBJ whole genome shotgun (WGS) entry which is preliminary data.</text>
</comment>
<evidence type="ECO:0000256" key="1">
    <source>
        <dbReference type="SAM" id="SignalP"/>
    </source>
</evidence>
<dbReference type="EMBL" id="JAWLKE010000001">
    <property type="protein sequence ID" value="MDV6229467.1"/>
    <property type="molecule type" value="Genomic_DNA"/>
</dbReference>
<dbReference type="Gene3D" id="3.40.190.10">
    <property type="entry name" value="Periplasmic binding protein-like II"/>
    <property type="match status" value="1"/>
</dbReference>
<organism evidence="3 4">
    <name type="scientific">Rhodococcus cercidiphylli</name>
    <dbReference type="NCBI Taxonomy" id="489916"/>
    <lineage>
        <taxon>Bacteria</taxon>
        <taxon>Bacillati</taxon>
        <taxon>Actinomycetota</taxon>
        <taxon>Actinomycetes</taxon>
        <taxon>Mycobacteriales</taxon>
        <taxon>Nocardiaceae</taxon>
        <taxon>Rhodococcus</taxon>
    </lineage>
</organism>
<keyword evidence="4" id="KW-1185">Reference proteome</keyword>
<evidence type="ECO:0000313" key="3">
    <source>
        <dbReference type="EMBL" id="MDV6229467.1"/>
    </source>
</evidence>
<dbReference type="PROSITE" id="PS51257">
    <property type="entry name" value="PROKAR_LIPOPROTEIN"/>
    <property type="match status" value="1"/>
</dbReference>
<dbReference type="Proteomes" id="UP001185899">
    <property type="component" value="Unassembled WGS sequence"/>
</dbReference>
<dbReference type="Gene3D" id="3.90.76.10">
    <property type="entry name" value="Dipeptide-binding Protein, Domain 1"/>
    <property type="match status" value="1"/>
</dbReference>
<feature type="chain" id="PRO_5046511391" evidence="1">
    <location>
        <begin position="26"/>
        <end position="567"/>
    </location>
</feature>
<dbReference type="PANTHER" id="PTHR30290">
    <property type="entry name" value="PERIPLASMIC BINDING COMPONENT OF ABC TRANSPORTER"/>
    <property type="match status" value="1"/>
</dbReference>
<dbReference type="SUPFAM" id="SSF53850">
    <property type="entry name" value="Periplasmic binding protein-like II"/>
    <property type="match status" value="1"/>
</dbReference>
<dbReference type="Gene3D" id="3.10.105.10">
    <property type="entry name" value="Dipeptide-binding Protein, Domain 3"/>
    <property type="match status" value="1"/>
</dbReference>
<dbReference type="InterPro" id="IPR039424">
    <property type="entry name" value="SBP_5"/>
</dbReference>
<dbReference type="Pfam" id="PF00496">
    <property type="entry name" value="SBP_bac_5"/>
    <property type="match status" value="1"/>
</dbReference>
<gene>
    <name evidence="3" type="ORF">R3P95_02840</name>
</gene>
<reference evidence="3 4" key="1">
    <citation type="submission" date="2023-10" db="EMBL/GenBank/DDBJ databases">
        <title>Development of a sustainable strategy for remediation of hydrocarbon-contaminated territories based on the waste exchange concept.</title>
        <authorList>
            <person name="Krivoruchko A."/>
        </authorList>
    </citation>
    <scope>NUCLEOTIDE SEQUENCE [LARGE SCALE GENOMIC DNA]</scope>
    <source>
        <strain evidence="3 4">IEGM 1322</strain>
    </source>
</reference>
<keyword evidence="1" id="KW-0732">Signal</keyword>
<evidence type="ECO:0000313" key="4">
    <source>
        <dbReference type="Proteomes" id="UP001185899"/>
    </source>
</evidence>
<proteinExistence type="predicted"/>
<feature type="signal peptide" evidence="1">
    <location>
        <begin position="1"/>
        <end position="25"/>
    </location>
</feature>
<evidence type="ECO:0000259" key="2">
    <source>
        <dbReference type="Pfam" id="PF00496"/>
    </source>
</evidence>
<dbReference type="PANTHER" id="PTHR30290:SF65">
    <property type="entry name" value="MONOACYL PHOSPHATIDYLINOSITOL TETRAMANNOSIDE-BINDING PROTEIN LPQW-RELATED"/>
    <property type="match status" value="1"/>
</dbReference>
<accession>A0ABU4AT94</accession>
<name>A0ABU4AT94_9NOCA</name>
<dbReference type="InterPro" id="IPR000914">
    <property type="entry name" value="SBP_5_dom"/>
</dbReference>
<protein>
    <submittedName>
        <fullName evidence="3">ABC transporter substrate-binding protein</fullName>
    </submittedName>
</protein>